<organism evidence="1 2">
    <name type="scientific">Aspergillus brunneoviolaceus CBS 621.78</name>
    <dbReference type="NCBI Taxonomy" id="1450534"/>
    <lineage>
        <taxon>Eukaryota</taxon>
        <taxon>Fungi</taxon>
        <taxon>Dikarya</taxon>
        <taxon>Ascomycota</taxon>
        <taxon>Pezizomycotina</taxon>
        <taxon>Eurotiomycetes</taxon>
        <taxon>Eurotiomycetidae</taxon>
        <taxon>Eurotiales</taxon>
        <taxon>Aspergillaceae</taxon>
        <taxon>Aspergillus</taxon>
        <taxon>Aspergillus subgen. Circumdati</taxon>
    </lineage>
</organism>
<evidence type="ECO:0000313" key="1">
    <source>
        <dbReference type="EMBL" id="RAH47292.1"/>
    </source>
</evidence>
<name>A0ACD1GDJ1_9EURO</name>
<dbReference type="EMBL" id="KZ825331">
    <property type="protein sequence ID" value="RAH47292.1"/>
    <property type="molecule type" value="Genomic_DNA"/>
</dbReference>
<keyword evidence="2" id="KW-1185">Reference proteome</keyword>
<proteinExistence type="predicted"/>
<dbReference type="Proteomes" id="UP000249057">
    <property type="component" value="Unassembled WGS sequence"/>
</dbReference>
<evidence type="ECO:0000313" key="2">
    <source>
        <dbReference type="Proteomes" id="UP000249057"/>
    </source>
</evidence>
<accession>A0ACD1GDJ1</accession>
<sequence>MHCQSGCIHCLLCRGLVCVYTYGAGQSYTDPKEAESKARQYLQARYADPLLHGLTLLLARLSLLLSCRRMFPIPNLRFRVDTFIFLSAVLWFFKTIPQVLICIPPQYFWNRSILGGCSSSQLQFWTFGVFDLVLDAALLFLLVPRYILLRLGGMRVQLTLVLIFGSIGISANADSVIMSGVVRVVYGCETGDFLGDYGHVIQWSVMQLGFAVMCACMPCFLPGLPVNEVNGGDRLVWLVFRLPEQPSVVRMPRRSAHLDHLAPRAKEERVMDNTVESSQVTIDDSVVV</sequence>
<protein>
    <submittedName>
        <fullName evidence="1">Uncharacterized protein</fullName>
    </submittedName>
</protein>
<reference evidence="1" key="1">
    <citation type="submission" date="2018-02" db="EMBL/GenBank/DDBJ databases">
        <title>The genomes of Aspergillus section Nigri reveals drivers in fungal speciation.</title>
        <authorList>
            <consortium name="DOE Joint Genome Institute"/>
            <person name="Vesth T.C."/>
            <person name="Nybo J."/>
            <person name="Theobald S."/>
            <person name="Brandl J."/>
            <person name="Frisvad J.C."/>
            <person name="Nielsen K.F."/>
            <person name="Lyhne E.K."/>
            <person name="Kogle M.E."/>
            <person name="Kuo A."/>
            <person name="Riley R."/>
            <person name="Clum A."/>
            <person name="Nolan M."/>
            <person name="Lipzen A."/>
            <person name="Salamov A."/>
            <person name="Henrissat B."/>
            <person name="Wiebenga A."/>
            <person name="De vries R.P."/>
            <person name="Grigoriev I.V."/>
            <person name="Mortensen U.H."/>
            <person name="Andersen M.R."/>
            <person name="Baker S.E."/>
        </authorList>
    </citation>
    <scope>NUCLEOTIDE SEQUENCE</scope>
    <source>
        <strain evidence="1">CBS 621.78</strain>
    </source>
</reference>
<gene>
    <name evidence="1" type="ORF">BO95DRAFT_430579</name>
</gene>